<protein>
    <submittedName>
        <fullName evidence="6">DEAD/DEAH box helicase</fullName>
    </submittedName>
</protein>
<accession>A0A8J6P776</accession>
<keyword evidence="4" id="KW-0067">ATP-binding</keyword>
<gene>
    <name evidence="6" type="ORF">H9Y05_11685</name>
</gene>
<dbReference type="PROSITE" id="PS51192">
    <property type="entry name" value="HELICASE_ATP_BIND_1"/>
    <property type="match status" value="1"/>
</dbReference>
<evidence type="ECO:0000256" key="3">
    <source>
        <dbReference type="ARBA" id="ARBA00022806"/>
    </source>
</evidence>
<dbReference type="InterPro" id="IPR027417">
    <property type="entry name" value="P-loop_NTPase"/>
</dbReference>
<dbReference type="SUPFAM" id="SSF52540">
    <property type="entry name" value="P-loop containing nucleoside triphosphate hydrolases"/>
    <property type="match status" value="1"/>
</dbReference>
<dbReference type="EMBL" id="JACVEL010000008">
    <property type="protein sequence ID" value="MBC9813127.1"/>
    <property type="molecule type" value="Genomic_DNA"/>
</dbReference>
<dbReference type="SMART" id="SM00487">
    <property type="entry name" value="DEXDc"/>
    <property type="match status" value="1"/>
</dbReference>
<evidence type="ECO:0000313" key="6">
    <source>
        <dbReference type="EMBL" id="MBC9813127.1"/>
    </source>
</evidence>
<dbReference type="GO" id="GO:0005524">
    <property type="term" value="F:ATP binding"/>
    <property type="evidence" value="ECO:0007669"/>
    <property type="project" value="UniProtKB-KW"/>
</dbReference>
<evidence type="ECO:0000256" key="1">
    <source>
        <dbReference type="ARBA" id="ARBA00022741"/>
    </source>
</evidence>
<organism evidence="6 7">
    <name type="scientific">Taishania pollutisoli</name>
    <dbReference type="NCBI Taxonomy" id="2766479"/>
    <lineage>
        <taxon>Bacteria</taxon>
        <taxon>Pseudomonadati</taxon>
        <taxon>Bacteroidota</taxon>
        <taxon>Flavobacteriia</taxon>
        <taxon>Flavobacteriales</taxon>
        <taxon>Crocinitomicaceae</taxon>
        <taxon>Taishania</taxon>
    </lineage>
</organism>
<keyword evidence="1" id="KW-0547">Nucleotide-binding</keyword>
<evidence type="ECO:0000313" key="7">
    <source>
        <dbReference type="Proteomes" id="UP000652681"/>
    </source>
</evidence>
<dbReference type="Pfam" id="PF00270">
    <property type="entry name" value="DEAD"/>
    <property type="match status" value="1"/>
</dbReference>
<evidence type="ECO:0000259" key="5">
    <source>
        <dbReference type="PROSITE" id="PS51192"/>
    </source>
</evidence>
<dbReference type="Proteomes" id="UP000652681">
    <property type="component" value="Unassembled WGS sequence"/>
</dbReference>
<evidence type="ECO:0000256" key="2">
    <source>
        <dbReference type="ARBA" id="ARBA00022801"/>
    </source>
</evidence>
<dbReference type="AlphaFoldDB" id="A0A8J6P776"/>
<feature type="domain" description="Helicase ATP-binding" evidence="5">
    <location>
        <begin position="30"/>
        <end position="201"/>
    </location>
</feature>
<name>A0A8J6P776_9FLAO</name>
<keyword evidence="3 6" id="KW-0347">Helicase</keyword>
<dbReference type="Gene3D" id="3.40.50.300">
    <property type="entry name" value="P-loop containing nucleotide triphosphate hydrolases"/>
    <property type="match status" value="1"/>
</dbReference>
<dbReference type="GO" id="GO:0003676">
    <property type="term" value="F:nucleic acid binding"/>
    <property type="evidence" value="ECO:0007669"/>
    <property type="project" value="InterPro"/>
</dbReference>
<dbReference type="GO" id="GO:0004386">
    <property type="term" value="F:helicase activity"/>
    <property type="evidence" value="ECO:0007669"/>
    <property type="project" value="UniProtKB-KW"/>
</dbReference>
<dbReference type="PANTHER" id="PTHR47960">
    <property type="entry name" value="DEAD-BOX ATP-DEPENDENT RNA HELICASE 50"/>
    <property type="match status" value="1"/>
</dbReference>
<dbReference type="RefSeq" id="WP_163491913.1">
    <property type="nucleotide sequence ID" value="NZ_JACVEL010000008.1"/>
</dbReference>
<keyword evidence="7" id="KW-1185">Reference proteome</keyword>
<reference evidence="6" key="1">
    <citation type="submission" date="2020-09" db="EMBL/GenBank/DDBJ databases">
        <title>Taishania pollutisoli gen. nov., sp. nov., Isolated from Tetrabromobisphenol A-Contaminated Soil.</title>
        <authorList>
            <person name="Chen Q."/>
        </authorList>
    </citation>
    <scope>NUCLEOTIDE SEQUENCE</scope>
    <source>
        <strain evidence="6">CZZ-1</strain>
    </source>
</reference>
<keyword evidence="2" id="KW-0378">Hydrolase</keyword>
<evidence type="ECO:0000256" key="4">
    <source>
        <dbReference type="ARBA" id="ARBA00022840"/>
    </source>
</evidence>
<dbReference type="GO" id="GO:0016787">
    <property type="term" value="F:hydrolase activity"/>
    <property type="evidence" value="ECO:0007669"/>
    <property type="project" value="UniProtKB-KW"/>
</dbReference>
<proteinExistence type="predicted"/>
<dbReference type="InterPro" id="IPR014001">
    <property type="entry name" value="Helicase_ATP-bd"/>
</dbReference>
<sequence length="207" mass="23042">MSFKKLKPEVVEALKTIPIESLVDAAKSLFSTIKSGKNVLISAPVSSGKTTTALVSIFNKVNQEYEGSPRAILLTNSIEKAEALHKKIAPVCRKLDVTADLIHDKGNSIQQRNDIFDGTEIIIGNPKRIFELYLQNGINLKLLDLFIVDDLDECLSNHKQAELKRLIESLESKTQLVLLTNVYNKKVEVFIESLEIPLAVVELDESI</sequence>
<comment type="caution">
    <text evidence="6">The sequence shown here is derived from an EMBL/GenBank/DDBJ whole genome shotgun (WGS) entry which is preliminary data.</text>
</comment>
<dbReference type="InterPro" id="IPR011545">
    <property type="entry name" value="DEAD/DEAH_box_helicase_dom"/>
</dbReference>